<accession>A0ABP2HSL9</accession>
<evidence type="ECO:0008006" key="4">
    <source>
        <dbReference type="Google" id="ProtNLM"/>
    </source>
</evidence>
<protein>
    <recommendedName>
        <fullName evidence="4">Secreted protein</fullName>
    </recommendedName>
</protein>
<sequence>MKRPLLEFLGLSALRAMLAATADAASRETPAFSECDPAGKTPRRREEKFDGWRCSTWNIVYEKSLAF</sequence>
<name>A0ABP2HSL9_9BACT</name>
<dbReference type="Proteomes" id="UP000006462">
    <property type="component" value="Unassembled WGS sequence"/>
</dbReference>
<evidence type="ECO:0000313" key="3">
    <source>
        <dbReference type="Proteomes" id="UP000006462"/>
    </source>
</evidence>
<proteinExistence type="predicted"/>
<gene>
    <name evidence="2" type="ORF">HMPREF7215_1232</name>
</gene>
<keyword evidence="1" id="KW-0732">Signal</keyword>
<evidence type="ECO:0000256" key="1">
    <source>
        <dbReference type="SAM" id="SignalP"/>
    </source>
</evidence>
<organism evidence="2 3">
    <name type="scientific">Pyramidobacter piscolens W5455</name>
    <dbReference type="NCBI Taxonomy" id="352165"/>
    <lineage>
        <taxon>Bacteria</taxon>
        <taxon>Thermotogati</taxon>
        <taxon>Synergistota</taxon>
        <taxon>Synergistia</taxon>
        <taxon>Synergistales</taxon>
        <taxon>Dethiosulfovibrionaceae</taxon>
        <taxon>Pyramidobacter</taxon>
    </lineage>
</organism>
<comment type="caution">
    <text evidence="2">The sequence shown here is derived from an EMBL/GenBank/DDBJ whole genome shotgun (WGS) entry which is preliminary data.</text>
</comment>
<evidence type="ECO:0000313" key="2">
    <source>
        <dbReference type="EMBL" id="EFB90320.1"/>
    </source>
</evidence>
<keyword evidence="3" id="KW-1185">Reference proteome</keyword>
<feature type="signal peptide" evidence="1">
    <location>
        <begin position="1"/>
        <end position="24"/>
    </location>
</feature>
<feature type="chain" id="PRO_5046295775" description="Secreted protein" evidence="1">
    <location>
        <begin position="25"/>
        <end position="67"/>
    </location>
</feature>
<reference evidence="2 3" key="1">
    <citation type="submission" date="2009-12" db="EMBL/GenBank/DDBJ databases">
        <authorList>
            <person name="Shrivastava S."/>
            <person name="Madupu R."/>
            <person name="Durkin A.S."/>
            <person name="Torralba M."/>
            <person name="Methe B."/>
            <person name="Sutton G.G."/>
            <person name="Strausberg R.L."/>
            <person name="Nelson K.E."/>
        </authorList>
    </citation>
    <scope>NUCLEOTIDE SEQUENCE [LARGE SCALE GENOMIC DNA]</scope>
    <source>
        <strain evidence="2 3">W5455</strain>
    </source>
</reference>
<dbReference type="EMBL" id="ADFP01000086">
    <property type="protein sequence ID" value="EFB90320.1"/>
    <property type="molecule type" value="Genomic_DNA"/>
</dbReference>